<comment type="caution">
    <text evidence="2">The sequence shown here is derived from an EMBL/GenBank/DDBJ whole genome shotgun (WGS) entry which is preliminary data.</text>
</comment>
<evidence type="ECO:0000313" key="3">
    <source>
        <dbReference type="Proteomes" id="UP000286921"/>
    </source>
</evidence>
<protein>
    <submittedName>
        <fullName evidence="2">Uncharacterized protein</fullName>
    </submittedName>
</protein>
<keyword evidence="3" id="KW-1185">Reference proteome</keyword>
<name>A0A401KND6_ASPAW</name>
<feature type="region of interest" description="Disordered" evidence="1">
    <location>
        <begin position="1"/>
        <end position="32"/>
    </location>
</feature>
<dbReference type="EMBL" id="BDHI01000007">
    <property type="protein sequence ID" value="GCB20756.1"/>
    <property type="molecule type" value="Genomic_DNA"/>
</dbReference>
<dbReference type="AlphaFoldDB" id="A0A401KND6"/>
<accession>A0A401KND6</accession>
<sequence>MQVDRPSDALSSPGGDRGGGDGRGGRGGQGGQRARCVFDHQLLKMSYAKMLINILGRIGPSVISVVDVGIMPRSAIYIMVLRSRGG</sequence>
<organism evidence="2 3">
    <name type="scientific">Aspergillus awamori</name>
    <name type="common">Black koji mold</name>
    <dbReference type="NCBI Taxonomy" id="105351"/>
    <lineage>
        <taxon>Eukaryota</taxon>
        <taxon>Fungi</taxon>
        <taxon>Dikarya</taxon>
        <taxon>Ascomycota</taxon>
        <taxon>Pezizomycotina</taxon>
        <taxon>Eurotiomycetes</taxon>
        <taxon>Eurotiomycetidae</taxon>
        <taxon>Eurotiales</taxon>
        <taxon>Aspergillaceae</taxon>
        <taxon>Aspergillus</taxon>
    </lineage>
</organism>
<gene>
    <name evidence="2" type="ORF">AAWM_03641</name>
</gene>
<evidence type="ECO:0000313" key="2">
    <source>
        <dbReference type="EMBL" id="GCB20756.1"/>
    </source>
</evidence>
<proteinExistence type="predicted"/>
<reference evidence="2 3" key="1">
    <citation type="submission" date="2016-09" db="EMBL/GenBank/DDBJ databases">
        <title>Aspergillus awamori IFM 58123T.</title>
        <authorList>
            <person name="Kusuya Y."/>
            <person name="Shimizu M."/>
            <person name="Takahashi H."/>
            <person name="Yaguchi T."/>
        </authorList>
    </citation>
    <scope>NUCLEOTIDE SEQUENCE [LARGE SCALE GENOMIC DNA]</scope>
    <source>
        <strain evidence="2 3">IFM 58123</strain>
    </source>
</reference>
<dbReference type="Proteomes" id="UP000286921">
    <property type="component" value="Unassembled WGS sequence"/>
</dbReference>
<evidence type="ECO:0000256" key="1">
    <source>
        <dbReference type="SAM" id="MobiDB-lite"/>
    </source>
</evidence>